<accession>A0A975TXS2</accession>
<organism evidence="7">
    <name type="scientific">Gymnodinialimonas phycosphaerae</name>
    <dbReference type="NCBI Taxonomy" id="2841589"/>
    <lineage>
        <taxon>Bacteria</taxon>
        <taxon>Pseudomonadati</taxon>
        <taxon>Pseudomonadota</taxon>
        <taxon>Alphaproteobacteria</taxon>
        <taxon>Rhodobacterales</taxon>
        <taxon>Paracoccaceae</taxon>
        <taxon>Gymnodinialimonas</taxon>
    </lineage>
</organism>
<dbReference type="EMBL" id="JAIMBW010000001">
    <property type="protein sequence ID" value="MBY4892954.1"/>
    <property type="molecule type" value="Genomic_DNA"/>
</dbReference>
<keyword evidence="3 5" id="KW-1133">Transmembrane helix</keyword>
<evidence type="ECO:0000256" key="3">
    <source>
        <dbReference type="ARBA" id="ARBA00022989"/>
    </source>
</evidence>
<keyword evidence="8" id="KW-1185">Reference proteome</keyword>
<keyword evidence="4 5" id="KW-0472">Membrane</keyword>
<dbReference type="Proteomes" id="UP000693972">
    <property type="component" value="Unassembled WGS sequence"/>
</dbReference>
<evidence type="ECO:0000256" key="2">
    <source>
        <dbReference type="ARBA" id="ARBA00022692"/>
    </source>
</evidence>
<name>A0A975TXS2_9RHOB</name>
<evidence type="ECO:0000313" key="8">
    <source>
        <dbReference type="Proteomes" id="UP000693972"/>
    </source>
</evidence>
<evidence type="ECO:0000313" key="7">
    <source>
        <dbReference type="EMBL" id="QXL89673.1"/>
    </source>
</evidence>
<evidence type="ECO:0000256" key="4">
    <source>
        <dbReference type="ARBA" id="ARBA00023136"/>
    </source>
</evidence>
<keyword evidence="2 5" id="KW-0812">Transmembrane</keyword>
<evidence type="ECO:0000313" key="6">
    <source>
        <dbReference type="EMBL" id="MBY4892954.1"/>
    </source>
</evidence>
<evidence type="ECO:0000256" key="1">
    <source>
        <dbReference type="ARBA" id="ARBA00004141"/>
    </source>
</evidence>
<reference evidence="7 8" key="1">
    <citation type="submission" date="2021-07" db="EMBL/GenBank/DDBJ databases">
        <title>Karlodiniumbacter phycospheric gen. nov., sp. nov., a phycosphere bacterium isolated from karlodinium veneficum.</title>
        <authorList>
            <person name="Peng Y."/>
            <person name="Jiang L."/>
            <person name="Lee J."/>
        </authorList>
    </citation>
    <scope>NUCLEOTIDE SEQUENCE</scope>
    <source>
        <strain evidence="7 8">N5</strain>
    </source>
</reference>
<feature type="transmembrane region" description="Helical" evidence="5">
    <location>
        <begin position="115"/>
        <end position="135"/>
    </location>
</feature>
<dbReference type="AlphaFoldDB" id="A0A975TXS2"/>
<dbReference type="EMBL" id="CP078073">
    <property type="protein sequence ID" value="QXL89673.1"/>
    <property type="molecule type" value="Genomic_DNA"/>
</dbReference>
<feature type="transmembrane region" description="Helical" evidence="5">
    <location>
        <begin position="68"/>
        <end position="95"/>
    </location>
</feature>
<dbReference type="Pfam" id="PF07264">
    <property type="entry name" value="EI24"/>
    <property type="match status" value="1"/>
</dbReference>
<feature type="transmembrane region" description="Helical" evidence="5">
    <location>
        <begin position="141"/>
        <end position="163"/>
    </location>
</feature>
<dbReference type="InterPro" id="IPR059112">
    <property type="entry name" value="CysZ/EI24"/>
</dbReference>
<feature type="transmembrane region" description="Helical" evidence="5">
    <location>
        <begin position="191"/>
        <end position="217"/>
    </location>
</feature>
<proteinExistence type="predicted"/>
<dbReference type="RefSeq" id="WP_257892698.1">
    <property type="nucleotide sequence ID" value="NZ_JAIMBW010000001.1"/>
</dbReference>
<feature type="transmembrane region" description="Helical" evidence="5">
    <location>
        <begin position="21"/>
        <end position="48"/>
    </location>
</feature>
<sequence>MIINAFLKALGQLTDKRFLGVLGLGIGLTVGLLVAFYALFAVAIGWLLPDSFTLPWIGEITWVDNALTFAGIPLMLLLSIFLMVPVSCAFMGIFLDRVADAVEDKHYTDLPPARALSLAEALVDVAKFLGVLTLVNLVALILYLIFAPLAPILFWVVNGVLLGREYGQMVALRRDSPVGAAAFRKRNRPTLFLAGVLMTVPLTIPVVNLLVPILGAATFTHLYHMLNGVASTPSRTA</sequence>
<evidence type="ECO:0000256" key="5">
    <source>
        <dbReference type="SAM" id="Phobius"/>
    </source>
</evidence>
<comment type="subcellular location">
    <subcellularLocation>
        <location evidence="1">Membrane</location>
        <topology evidence="1">Multi-pass membrane protein</topology>
    </subcellularLocation>
</comment>
<gene>
    <name evidence="6" type="ORF">KUL25_09275</name>
    <name evidence="7" type="ORF">KUL25_09280</name>
</gene>
<protein>
    <submittedName>
        <fullName evidence="7">EI24 domain-containing protein</fullName>
    </submittedName>
</protein>